<gene>
    <name evidence="3" type="ORF">EK21DRAFT_90348</name>
</gene>
<evidence type="ECO:0000256" key="2">
    <source>
        <dbReference type="SAM" id="Phobius"/>
    </source>
</evidence>
<feature type="compositionally biased region" description="Polar residues" evidence="1">
    <location>
        <begin position="149"/>
        <end position="161"/>
    </location>
</feature>
<protein>
    <submittedName>
        <fullName evidence="3">Uncharacterized protein</fullName>
    </submittedName>
</protein>
<keyword evidence="2" id="KW-0812">Transmembrane</keyword>
<feature type="compositionally biased region" description="Polar residues" evidence="1">
    <location>
        <begin position="169"/>
        <end position="186"/>
    </location>
</feature>
<evidence type="ECO:0000313" key="4">
    <source>
        <dbReference type="Proteomes" id="UP000799777"/>
    </source>
</evidence>
<accession>A0A9P4H850</accession>
<keyword evidence="2" id="KW-1133">Transmembrane helix</keyword>
<feature type="transmembrane region" description="Helical" evidence="2">
    <location>
        <begin position="37"/>
        <end position="58"/>
    </location>
</feature>
<dbReference type="Proteomes" id="UP000799777">
    <property type="component" value="Unassembled WGS sequence"/>
</dbReference>
<feature type="region of interest" description="Disordered" evidence="1">
    <location>
        <begin position="134"/>
        <end position="192"/>
    </location>
</feature>
<evidence type="ECO:0000256" key="1">
    <source>
        <dbReference type="SAM" id="MobiDB-lite"/>
    </source>
</evidence>
<sequence>MPSPAQSYFASVNAQNTGACSVTSSSDGNGLSDGAKAGIGVGVPAAIALVGAIAFLLFKTGIIGAGAAASASASAPAFSGATGTGAHAPGWSGVTGTESACNGVAGSHAMSAAPPMGGAPPIVIAGVVRTSSSSERNQRYSIPYPPSINHGTHSNLSSPSAYTPAYHQPSRSVSPPTQQSSRQETFGNPLRA</sequence>
<name>A0A9P4H850_9PLEO</name>
<reference evidence="3" key="1">
    <citation type="journal article" date="2020" name="Stud. Mycol.">
        <title>101 Dothideomycetes genomes: a test case for predicting lifestyles and emergence of pathogens.</title>
        <authorList>
            <person name="Haridas S."/>
            <person name="Albert R."/>
            <person name="Binder M."/>
            <person name="Bloem J."/>
            <person name="Labutti K."/>
            <person name="Salamov A."/>
            <person name="Andreopoulos B."/>
            <person name="Baker S."/>
            <person name="Barry K."/>
            <person name="Bills G."/>
            <person name="Bluhm B."/>
            <person name="Cannon C."/>
            <person name="Castanera R."/>
            <person name="Culley D."/>
            <person name="Daum C."/>
            <person name="Ezra D."/>
            <person name="Gonzalez J."/>
            <person name="Henrissat B."/>
            <person name="Kuo A."/>
            <person name="Liang C."/>
            <person name="Lipzen A."/>
            <person name="Lutzoni F."/>
            <person name="Magnuson J."/>
            <person name="Mondo S."/>
            <person name="Nolan M."/>
            <person name="Ohm R."/>
            <person name="Pangilinan J."/>
            <person name="Park H.-J."/>
            <person name="Ramirez L."/>
            <person name="Alfaro M."/>
            <person name="Sun H."/>
            <person name="Tritt A."/>
            <person name="Yoshinaga Y."/>
            <person name="Zwiers L.-H."/>
            <person name="Turgeon B."/>
            <person name="Goodwin S."/>
            <person name="Spatafora J."/>
            <person name="Crous P."/>
            <person name="Grigoriev I."/>
        </authorList>
    </citation>
    <scope>NUCLEOTIDE SEQUENCE</scope>
    <source>
        <strain evidence="3">CBS 110217</strain>
    </source>
</reference>
<comment type="caution">
    <text evidence="3">The sequence shown here is derived from an EMBL/GenBank/DDBJ whole genome shotgun (WGS) entry which is preliminary data.</text>
</comment>
<proteinExistence type="predicted"/>
<dbReference type="EMBL" id="ML978208">
    <property type="protein sequence ID" value="KAF2028835.1"/>
    <property type="molecule type" value="Genomic_DNA"/>
</dbReference>
<evidence type="ECO:0000313" key="3">
    <source>
        <dbReference type="EMBL" id="KAF2028835.1"/>
    </source>
</evidence>
<dbReference type="AlphaFoldDB" id="A0A9P4H850"/>
<keyword evidence="2" id="KW-0472">Membrane</keyword>
<keyword evidence="4" id="KW-1185">Reference proteome</keyword>
<organism evidence="3 4">
    <name type="scientific">Setomelanomma holmii</name>
    <dbReference type="NCBI Taxonomy" id="210430"/>
    <lineage>
        <taxon>Eukaryota</taxon>
        <taxon>Fungi</taxon>
        <taxon>Dikarya</taxon>
        <taxon>Ascomycota</taxon>
        <taxon>Pezizomycotina</taxon>
        <taxon>Dothideomycetes</taxon>
        <taxon>Pleosporomycetidae</taxon>
        <taxon>Pleosporales</taxon>
        <taxon>Pleosporineae</taxon>
        <taxon>Phaeosphaeriaceae</taxon>
        <taxon>Setomelanomma</taxon>
    </lineage>
</organism>